<keyword evidence="6 9" id="KW-0064">Aspartyl protease</keyword>
<comment type="caution">
    <text evidence="11">The sequence shown here is derived from an EMBL/GenBank/DDBJ whole genome shotgun (WGS) entry which is preliminary data.</text>
</comment>
<evidence type="ECO:0000256" key="6">
    <source>
        <dbReference type="ARBA" id="ARBA00022750"/>
    </source>
</evidence>
<evidence type="ECO:0000256" key="4">
    <source>
        <dbReference type="ARBA" id="ARBA00022670"/>
    </source>
</evidence>
<dbReference type="PANTHER" id="PTHR47966:SF51">
    <property type="entry name" value="BETA-SITE APP-CLEAVING ENZYME, ISOFORM A-RELATED"/>
    <property type="match status" value="1"/>
</dbReference>
<evidence type="ECO:0000256" key="3">
    <source>
        <dbReference type="ARBA" id="ARBA00013205"/>
    </source>
</evidence>
<evidence type="ECO:0000256" key="9">
    <source>
        <dbReference type="RuleBase" id="RU000454"/>
    </source>
</evidence>
<proteinExistence type="inferred from homology"/>
<evidence type="ECO:0000256" key="2">
    <source>
        <dbReference type="ARBA" id="ARBA00007447"/>
    </source>
</evidence>
<dbReference type="EMBL" id="JAAAIP010000166">
    <property type="protein sequence ID" value="KAG0324033.1"/>
    <property type="molecule type" value="Genomic_DNA"/>
</dbReference>
<feature type="active site" evidence="8">
    <location>
        <position position="93"/>
    </location>
</feature>
<organism evidence="11 12">
    <name type="scientific">Dissophora globulifera</name>
    <dbReference type="NCBI Taxonomy" id="979702"/>
    <lineage>
        <taxon>Eukaryota</taxon>
        <taxon>Fungi</taxon>
        <taxon>Fungi incertae sedis</taxon>
        <taxon>Mucoromycota</taxon>
        <taxon>Mortierellomycotina</taxon>
        <taxon>Mortierellomycetes</taxon>
        <taxon>Mortierellales</taxon>
        <taxon>Mortierellaceae</taxon>
        <taxon>Dissophora</taxon>
    </lineage>
</organism>
<feature type="domain" description="Peptidase A1" evidence="10">
    <location>
        <begin position="75"/>
        <end position="383"/>
    </location>
</feature>
<gene>
    <name evidence="11" type="ORF">BGZ99_002274</name>
</gene>
<dbReference type="InterPro" id="IPR001969">
    <property type="entry name" value="Aspartic_peptidase_AS"/>
</dbReference>
<dbReference type="GO" id="GO:0006508">
    <property type="term" value="P:proteolysis"/>
    <property type="evidence" value="ECO:0007669"/>
    <property type="project" value="UniProtKB-KW"/>
</dbReference>
<evidence type="ECO:0000313" key="12">
    <source>
        <dbReference type="Proteomes" id="UP000738325"/>
    </source>
</evidence>
<dbReference type="FunFam" id="2.40.70.10:FF:000115">
    <property type="entry name" value="Lysosomal aspartic protease"/>
    <property type="match status" value="1"/>
</dbReference>
<accession>A0A9P6UXD6</accession>
<evidence type="ECO:0000313" key="11">
    <source>
        <dbReference type="EMBL" id="KAG0324033.1"/>
    </source>
</evidence>
<evidence type="ECO:0000256" key="8">
    <source>
        <dbReference type="PIRSR" id="PIRSR601461-1"/>
    </source>
</evidence>
<evidence type="ECO:0000259" key="10">
    <source>
        <dbReference type="PROSITE" id="PS51767"/>
    </source>
</evidence>
<comment type="catalytic activity">
    <reaction evidence="1">
        <text>Hydrolysis of proteins with broad specificity similar to that of pepsin A, preferring hydrophobic residues at P1 and P1'. Clots milk and activates trypsinogen. Does not cleave 4-Gln-|-His-5, but does cleave 10-His-|-Leu-11 and 12-Val-|-Glu-13 in B chain of insulin.</text>
        <dbReference type="EC" id="3.4.23.21"/>
    </reaction>
</comment>
<dbReference type="PROSITE" id="PS00141">
    <property type="entry name" value="ASP_PROTEASE"/>
    <property type="match status" value="2"/>
</dbReference>
<protein>
    <recommendedName>
        <fullName evidence="3">rhizopuspepsin</fullName>
        <ecNumber evidence="3">3.4.23.21</ecNumber>
    </recommendedName>
</protein>
<keyword evidence="4 9" id="KW-0645">Protease</keyword>
<dbReference type="Proteomes" id="UP000738325">
    <property type="component" value="Unassembled WGS sequence"/>
</dbReference>
<name>A0A9P6UXD6_9FUNG</name>
<dbReference type="EC" id="3.4.23.21" evidence="3"/>
<evidence type="ECO:0000256" key="7">
    <source>
        <dbReference type="ARBA" id="ARBA00022801"/>
    </source>
</evidence>
<dbReference type="Gene3D" id="2.40.70.10">
    <property type="entry name" value="Acid Proteases"/>
    <property type="match status" value="2"/>
</dbReference>
<reference evidence="11" key="1">
    <citation type="journal article" date="2020" name="Fungal Divers.">
        <title>Resolving the Mortierellaceae phylogeny through synthesis of multi-gene phylogenetics and phylogenomics.</title>
        <authorList>
            <person name="Vandepol N."/>
            <person name="Liber J."/>
            <person name="Desiro A."/>
            <person name="Na H."/>
            <person name="Kennedy M."/>
            <person name="Barry K."/>
            <person name="Grigoriev I.V."/>
            <person name="Miller A.N."/>
            <person name="O'Donnell K."/>
            <person name="Stajich J.E."/>
            <person name="Bonito G."/>
        </authorList>
    </citation>
    <scope>NUCLEOTIDE SEQUENCE</scope>
    <source>
        <strain evidence="11">REB-010B</strain>
    </source>
</reference>
<feature type="active site" evidence="8">
    <location>
        <position position="272"/>
    </location>
</feature>
<dbReference type="InterPro" id="IPR001461">
    <property type="entry name" value="Aspartic_peptidase_A1"/>
</dbReference>
<comment type="similarity">
    <text evidence="2 9">Belongs to the peptidase A1 family.</text>
</comment>
<dbReference type="AlphaFoldDB" id="A0A9P6UXD6"/>
<evidence type="ECO:0000256" key="1">
    <source>
        <dbReference type="ARBA" id="ARBA00001130"/>
    </source>
</evidence>
<dbReference type="Pfam" id="PF00026">
    <property type="entry name" value="Asp"/>
    <property type="match status" value="1"/>
</dbReference>
<dbReference type="GO" id="GO:0004190">
    <property type="term" value="F:aspartic-type endopeptidase activity"/>
    <property type="evidence" value="ECO:0007669"/>
    <property type="project" value="UniProtKB-KW"/>
</dbReference>
<dbReference type="CDD" id="cd05471">
    <property type="entry name" value="pepsin_like"/>
    <property type="match status" value="1"/>
</dbReference>
<dbReference type="OrthoDB" id="2747330at2759"/>
<dbReference type="InterPro" id="IPR033121">
    <property type="entry name" value="PEPTIDASE_A1"/>
</dbReference>
<dbReference type="PANTHER" id="PTHR47966">
    <property type="entry name" value="BETA-SITE APP-CLEAVING ENZYME, ISOFORM A-RELATED"/>
    <property type="match status" value="1"/>
</dbReference>
<dbReference type="SUPFAM" id="SSF50630">
    <property type="entry name" value="Acid proteases"/>
    <property type="match status" value="1"/>
</dbReference>
<dbReference type="InterPro" id="IPR034164">
    <property type="entry name" value="Pepsin-like_dom"/>
</dbReference>
<keyword evidence="12" id="KW-1185">Reference proteome</keyword>
<sequence>MSEGEEKVVSLSLTNNPAYEISTPEAKKLAAARHTPHRKPGFLQRLIMDTGAAAITGTAPPYIEPLADVSRDIQYYAEVEIGSNNQKMRLDFDTGSSDLWVPDSTCKTRKVTFNRATSTSFKPVKGKFHISYGDGSAVEGIVGQDRVNLAGLVIENQTIGLATTESTSFSNDVVDGILGLGYNSICAVPGTLTPMDNLIKQNLIQSPCFSVWLGRSTEGGGGEYRFGGYDASKFEGELTWVPVTEKRYWQVKCDGLFFGEVDLQQKGDVIIDTGTTLVIVPTPVAEAIHAQIPGAIYDEQNGWIIQKTPQVEAMGGIQFVLNGVKFDVVMKDILREDVDGKHGYVYSGIASNDQIPIWILGDVFIKQNYVSEDRVGIAKCKPPTRIKHSVLEQMKEEMDDIQKQRGCQCLIL</sequence>
<evidence type="ECO:0000256" key="5">
    <source>
        <dbReference type="ARBA" id="ARBA00022729"/>
    </source>
</evidence>
<keyword evidence="5" id="KW-0732">Signal</keyword>
<keyword evidence="7 9" id="KW-0378">Hydrolase</keyword>
<dbReference type="PRINTS" id="PR00792">
    <property type="entry name" value="PEPSIN"/>
</dbReference>
<dbReference type="PROSITE" id="PS51767">
    <property type="entry name" value="PEPTIDASE_A1"/>
    <property type="match status" value="1"/>
</dbReference>
<dbReference type="InterPro" id="IPR021109">
    <property type="entry name" value="Peptidase_aspartic_dom_sf"/>
</dbReference>